<gene>
    <name evidence="2" type="ORF">ACFOJ9_22575</name>
</gene>
<proteinExistence type="predicted"/>
<protein>
    <submittedName>
        <fullName evidence="2">Uncharacterized protein</fullName>
    </submittedName>
</protein>
<organism evidence="2 3">
    <name type="scientific">Mesorhizobium cantuariense</name>
    <dbReference type="NCBI Taxonomy" id="1300275"/>
    <lineage>
        <taxon>Bacteria</taxon>
        <taxon>Pseudomonadati</taxon>
        <taxon>Pseudomonadota</taxon>
        <taxon>Alphaproteobacteria</taxon>
        <taxon>Hyphomicrobiales</taxon>
        <taxon>Phyllobacteriaceae</taxon>
        <taxon>Mesorhizobium</taxon>
    </lineage>
</organism>
<keyword evidence="1" id="KW-0812">Transmembrane</keyword>
<dbReference type="EMBL" id="JBHRVD010000001">
    <property type="protein sequence ID" value="MFC3324526.1"/>
    <property type="molecule type" value="Genomic_DNA"/>
</dbReference>
<keyword evidence="1" id="KW-1133">Transmembrane helix</keyword>
<feature type="transmembrane region" description="Helical" evidence="1">
    <location>
        <begin position="27"/>
        <end position="45"/>
    </location>
</feature>
<keyword evidence="1" id="KW-0472">Membrane</keyword>
<dbReference type="RefSeq" id="WP_378981445.1">
    <property type="nucleotide sequence ID" value="NZ_JBHRVD010000001.1"/>
</dbReference>
<reference evidence="3" key="1">
    <citation type="journal article" date="2019" name="Int. J. Syst. Evol. Microbiol.">
        <title>The Global Catalogue of Microorganisms (GCM) 10K type strain sequencing project: providing services to taxonomists for standard genome sequencing and annotation.</title>
        <authorList>
            <consortium name="The Broad Institute Genomics Platform"/>
            <consortium name="The Broad Institute Genome Sequencing Center for Infectious Disease"/>
            <person name="Wu L."/>
            <person name="Ma J."/>
        </authorList>
    </citation>
    <scope>NUCLEOTIDE SEQUENCE [LARGE SCALE GENOMIC DNA]</scope>
    <source>
        <strain evidence="3">ICMP 19515</strain>
    </source>
</reference>
<evidence type="ECO:0000313" key="3">
    <source>
        <dbReference type="Proteomes" id="UP001595648"/>
    </source>
</evidence>
<accession>A0ABV7MRJ8</accession>
<sequence length="102" mass="11406">MTPLIIGFFIAVIIGTVAPRTAFLPRFLVFTGVFILEMGLYIVLSDAKLFLVEHYWDGNVEAAKPLAHVGILIHIITFTAGLVVLRRFRLPKPTKIVVDESR</sequence>
<feature type="transmembrane region" description="Helical" evidence="1">
    <location>
        <begin position="65"/>
        <end position="85"/>
    </location>
</feature>
<keyword evidence="3" id="KW-1185">Reference proteome</keyword>
<evidence type="ECO:0000256" key="1">
    <source>
        <dbReference type="SAM" id="Phobius"/>
    </source>
</evidence>
<name>A0ABV7MRJ8_9HYPH</name>
<feature type="transmembrane region" description="Helical" evidence="1">
    <location>
        <begin position="6"/>
        <end position="22"/>
    </location>
</feature>
<comment type="caution">
    <text evidence="2">The sequence shown here is derived from an EMBL/GenBank/DDBJ whole genome shotgun (WGS) entry which is preliminary data.</text>
</comment>
<evidence type="ECO:0000313" key="2">
    <source>
        <dbReference type="EMBL" id="MFC3324526.1"/>
    </source>
</evidence>
<dbReference type="Proteomes" id="UP001595648">
    <property type="component" value="Unassembled WGS sequence"/>
</dbReference>